<keyword evidence="3 9" id="KW-0808">Transferase</keyword>
<dbReference type="GO" id="GO:0061710">
    <property type="term" value="F:L-threonylcarbamoyladenylate synthase"/>
    <property type="evidence" value="ECO:0007669"/>
    <property type="project" value="UniProtKB-EC"/>
</dbReference>
<evidence type="ECO:0000256" key="4">
    <source>
        <dbReference type="ARBA" id="ARBA00022694"/>
    </source>
</evidence>
<dbReference type="GO" id="GO:0000049">
    <property type="term" value="F:tRNA binding"/>
    <property type="evidence" value="ECO:0007669"/>
    <property type="project" value="TreeGrafter"/>
</dbReference>
<evidence type="ECO:0000256" key="8">
    <source>
        <dbReference type="ARBA" id="ARBA00048366"/>
    </source>
</evidence>
<dbReference type="Proteomes" id="UP000509371">
    <property type="component" value="Chromosome"/>
</dbReference>
<evidence type="ECO:0000256" key="2">
    <source>
        <dbReference type="ARBA" id="ARBA00022490"/>
    </source>
</evidence>
<dbReference type="OrthoDB" id="9814580at2"/>
<organism evidence="11 13">
    <name type="scientific">Marinomonas primoryensis</name>
    <dbReference type="NCBI Taxonomy" id="178399"/>
    <lineage>
        <taxon>Bacteria</taxon>
        <taxon>Pseudomonadati</taxon>
        <taxon>Pseudomonadota</taxon>
        <taxon>Gammaproteobacteria</taxon>
        <taxon>Oceanospirillales</taxon>
        <taxon>Oceanospirillaceae</taxon>
        <taxon>Marinomonas</taxon>
    </lineage>
</organism>
<reference evidence="11 13" key="1">
    <citation type="submission" date="2016-06" db="EMBL/GenBank/DDBJ databases">
        <title>The sequenced genome of the ice-adhering bacterium Marinomonas primoryensis, from Antarctica.</title>
        <authorList>
            <person name="Graham L."/>
            <person name="Vance T.D.R."/>
            <person name="Davies P.L."/>
        </authorList>
    </citation>
    <scope>NUCLEOTIDE SEQUENCE [LARGE SCALE GENOMIC DNA]</scope>
    <source>
        <strain evidence="11 13">AceL</strain>
    </source>
</reference>
<dbReference type="RefSeq" id="WP_112141289.1">
    <property type="nucleotide sequence ID" value="NZ_BAAAEF010000032.1"/>
</dbReference>
<dbReference type="GO" id="GO:0005524">
    <property type="term" value="F:ATP binding"/>
    <property type="evidence" value="ECO:0007669"/>
    <property type="project" value="UniProtKB-UniRule"/>
</dbReference>
<evidence type="ECO:0000259" key="10">
    <source>
        <dbReference type="PROSITE" id="PS51163"/>
    </source>
</evidence>
<dbReference type="PROSITE" id="PS51163">
    <property type="entry name" value="YRDC"/>
    <property type="match status" value="1"/>
</dbReference>
<reference evidence="12 14" key="2">
    <citation type="submission" date="2020-06" db="EMBL/GenBank/DDBJ databases">
        <authorList>
            <person name="Voronona O.L."/>
            <person name="Aksenova E.I."/>
            <person name="Kunda M.S."/>
            <person name="Semenov A.N."/>
            <person name="Ryzhova N."/>
        </authorList>
    </citation>
    <scope>NUCLEOTIDE SEQUENCE [LARGE SCALE GENOMIC DNA]</scope>
    <source>
        <strain evidence="12 14">MPKMM3633</strain>
    </source>
</reference>
<sequence length="185" mass="20167">MRFITSETELADIIRKGGVIAYPTEAVWGLGCDPFNELAVRRILALKSRPESKGLILVAGAQEELAPWLKILDSDAIQRLVSLNETPTSWVVPDTQITPSWVRGEHKSVAIRLSQHSPVQRLCAAFKGVIVSTSANPAGLAPAMNADEVYAYFGDKIDAIFHASLGEASQPSQVRDILTNKLFRA</sequence>
<dbReference type="GO" id="GO:0003725">
    <property type="term" value="F:double-stranded RNA binding"/>
    <property type="evidence" value="ECO:0007669"/>
    <property type="project" value="InterPro"/>
</dbReference>
<protein>
    <recommendedName>
        <fullName evidence="9">Threonylcarbamoyl-AMP synthase</fullName>
        <shortName evidence="9">TC-AMP synthase</shortName>
        <ecNumber evidence="9">2.7.7.87</ecNumber>
    </recommendedName>
    <alternativeName>
        <fullName evidence="9">L-threonylcarbamoyladenylate synthase</fullName>
    </alternativeName>
    <alternativeName>
        <fullName evidence="9">t(6)A37 threonylcarbamoyladenosine biosynthesis protein TsaC</fullName>
    </alternativeName>
    <alternativeName>
        <fullName evidence="9">tRNA threonylcarbamoyladenosine biosynthesis protein TsaC</fullName>
    </alternativeName>
</protein>
<dbReference type="InterPro" id="IPR023535">
    <property type="entry name" value="TC-AMP_synthase"/>
</dbReference>
<evidence type="ECO:0000256" key="3">
    <source>
        <dbReference type="ARBA" id="ARBA00022679"/>
    </source>
</evidence>
<dbReference type="PANTHER" id="PTHR17490:SF18">
    <property type="entry name" value="THREONYLCARBAMOYL-AMP SYNTHASE"/>
    <property type="match status" value="1"/>
</dbReference>
<evidence type="ECO:0000256" key="9">
    <source>
        <dbReference type="HAMAP-Rule" id="MF_01852"/>
    </source>
</evidence>
<keyword evidence="2 9" id="KW-0963">Cytoplasm</keyword>
<evidence type="ECO:0000313" key="12">
    <source>
        <dbReference type="EMBL" id="QKK82028.1"/>
    </source>
</evidence>
<evidence type="ECO:0000313" key="14">
    <source>
        <dbReference type="Proteomes" id="UP000509371"/>
    </source>
</evidence>
<dbReference type="GO" id="GO:0005737">
    <property type="term" value="C:cytoplasm"/>
    <property type="evidence" value="ECO:0007669"/>
    <property type="project" value="UniProtKB-SubCell"/>
</dbReference>
<dbReference type="HAMAP" id="MF_01852">
    <property type="entry name" value="TsaC"/>
    <property type="match status" value="1"/>
</dbReference>
<gene>
    <name evidence="9" type="primary">tsaC</name>
    <name evidence="11" type="ORF">A8139_21245</name>
    <name evidence="12" type="ORF">MP3633_3301</name>
</gene>
<dbReference type="Proteomes" id="UP000249898">
    <property type="component" value="Chromosome"/>
</dbReference>
<dbReference type="PANTHER" id="PTHR17490">
    <property type="entry name" value="SUA5"/>
    <property type="match status" value="1"/>
</dbReference>
<dbReference type="InterPro" id="IPR017945">
    <property type="entry name" value="DHBP_synth_RibB-like_a/b_dom"/>
</dbReference>
<dbReference type="EMBL" id="CP054301">
    <property type="protein sequence ID" value="QKK82028.1"/>
    <property type="molecule type" value="Genomic_DNA"/>
</dbReference>
<evidence type="ECO:0000313" key="11">
    <source>
        <dbReference type="EMBL" id="AWY02180.1"/>
    </source>
</evidence>
<feature type="domain" description="YrdC-like" evidence="10">
    <location>
        <begin position="4"/>
        <end position="185"/>
    </location>
</feature>
<evidence type="ECO:0000256" key="1">
    <source>
        <dbReference type="ARBA" id="ARBA00004496"/>
    </source>
</evidence>
<comment type="subcellular location">
    <subcellularLocation>
        <location evidence="1 9">Cytoplasm</location>
    </subcellularLocation>
</comment>
<name>A0A2Z4PXU2_9GAMM</name>
<comment type="function">
    <text evidence="9">Required for the formation of a threonylcarbamoyl group on adenosine at position 37 (t(6)A37) in tRNAs that read codons beginning with adenine. Catalyzes the conversion of L-threonine, HCO(3)(-)/CO(2) and ATP to give threonylcarbamoyl-AMP (TC-AMP) as the acyladenylate intermediate, with the release of diphosphate.</text>
</comment>
<keyword evidence="6 9" id="KW-0547">Nucleotide-binding</keyword>
<dbReference type="GO" id="GO:0006450">
    <property type="term" value="P:regulation of translational fidelity"/>
    <property type="evidence" value="ECO:0007669"/>
    <property type="project" value="TreeGrafter"/>
</dbReference>
<comment type="catalytic activity">
    <reaction evidence="8 9">
        <text>L-threonine + hydrogencarbonate + ATP = L-threonylcarbamoyladenylate + diphosphate + H2O</text>
        <dbReference type="Rhea" id="RHEA:36407"/>
        <dbReference type="ChEBI" id="CHEBI:15377"/>
        <dbReference type="ChEBI" id="CHEBI:17544"/>
        <dbReference type="ChEBI" id="CHEBI:30616"/>
        <dbReference type="ChEBI" id="CHEBI:33019"/>
        <dbReference type="ChEBI" id="CHEBI:57926"/>
        <dbReference type="ChEBI" id="CHEBI:73682"/>
        <dbReference type="EC" id="2.7.7.87"/>
    </reaction>
</comment>
<dbReference type="KEGG" id="mpri:MP3633_3301"/>
<evidence type="ECO:0000313" key="13">
    <source>
        <dbReference type="Proteomes" id="UP000249898"/>
    </source>
</evidence>
<dbReference type="AlphaFoldDB" id="A0A2Z4PXU2"/>
<evidence type="ECO:0000256" key="6">
    <source>
        <dbReference type="ARBA" id="ARBA00022741"/>
    </source>
</evidence>
<dbReference type="EC" id="2.7.7.87" evidence="9"/>
<comment type="similarity">
    <text evidence="9">Belongs to the SUA5 family. TsaC subfamily.</text>
</comment>
<evidence type="ECO:0000256" key="5">
    <source>
        <dbReference type="ARBA" id="ARBA00022695"/>
    </source>
</evidence>
<dbReference type="GO" id="GO:0002949">
    <property type="term" value="P:tRNA threonylcarbamoyladenosine modification"/>
    <property type="evidence" value="ECO:0007669"/>
    <property type="project" value="UniProtKB-UniRule"/>
</dbReference>
<dbReference type="InterPro" id="IPR006070">
    <property type="entry name" value="Sua5-like_dom"/>
</dbReference>
<accession>A0A2Z4PXU2</accession>
<dbReference type="Gene3D" id="3.90.870.10">
    <property type="entry name" value="DHBP synthase"/>
    <property type="match status" value="1"/>
</dbReference>
<proteinExistence type="inferred from homology"/>
<dbReference type="Pfam" id="PF01300">
    <property type="entry name" value="Sua5_yciO_yrdC"/>
    <property type="match status" value="1"/>
</dbReference>
<dbReference type="InterPro" id="IPR050156">
    <property type="entry name" value="TC-AMP_synthase_SUA5"/>
</dbReference>
<evidence type="ECO:0000256" key="7">
    <source>
        <dbReference type="ARBA" id="ARBA00022840"/>
    </source>
</evidence>
<dbReference type="SUPFAM" id="SSF55821">
    <property type="entry name" value="YrdC/RibB"/>
    <property type="match status" value="1"/>
</dbReference>
<keyword evidence="7 9" id="KW-0067">ATP-binding</keyword>
<keyword evidence="5 9" id="KW-0548">Nucleotidyltransferase</keyword>
<keyword evidence="4 9" id="KW-0819">tRNA processing</keyword>
<dbReference type="EMBL" id="CP016181">
    <property type="protein sequence ID" value="AWY02180.1"/>
    <property type="molecule type" value="Genomic_DNA"/>
</dbReference>